<sequence length="171" mass="19093">MELKLSHSQPFCKNPRTGSFSSLKALKLKHRSVSVALAAAKGVATTVVPDDFRCRVSREFMRHPVVLATGQDEFTKQVHQGNLGLGGSTDILALALCKHERSRVRGIGDFVTPTAYFQMPRRGGHSHCQEKIKALQTAMSQMKDQFHAMSQQVPHTPQSEYVCEFKHHPKL</sequence>
<keyword evidence="2" id="KW-1185">Reference proteome</keyword>
<gene>
    <name evidence="1" type="ORF">RHMOL_Rhmol09G0095300</name>
</gene>
<accession>A0ACC0MBL6</accession>
<dbReference type="EMBL" id="CM046396">
    <property type="protein sequence ID" value="KAI8538342.1"/>
    <property type="molecule type" value="Genomic_DNA"/>
</dbReference>
<evidence type="ECO:0000313" key="1">
    <source>
        <dbReference type="EMBL" id="KAI8538342.1"/>
    </source>
</evidence>
<evidence type="ECO:0000313" key="2">
    <source>
        <dbReference type="Proteomes" id="UP001062846"/>
    </source>
</evidence>
<organism evidence="1 2">
    <name type="scientific">Rhododendron molle</name>
    <name type="common">Chinese azalea</name>
    <name type="synonym">Azalea mollis</name>
    <dbReference type="NCBI Taxonomy" id="49168"/>
    <lineage>
        <taxon>Eukaryota</taxon>
        <taxon>Viridiplantae</taxon>
        <taxon>Streptophyta</taxon>
        <taxon>Embryophyta</taxon>
        <taxon>Tracheophyta</taxon>
        <taxon>Spermatophyta</taxon>
        <taxon>Magnoliopsida</taxon>
        <taxon>eudicotyledons</taxon>
        <taxon>Gunneridae</taxon>
        <taxon>Pentapetalae</taxon>
        <taxon>asterids</taxon>
        <taxon>Ericales</taxon>
        <taxon>Ericaceae</taxon>
        <taxon>Ericoideae</taxon>
        <taxon>Rhodoreae</taxon>
        <taxon>Rhododendron</taxon>
    </lineage>
</organism>
<name>A0ACC0MBL6_RHOML</name>
<protein>
    <submittedName>
        <fullName evidence="1">Uncharacterized protein</fullName>
    </submittedName>
</protein>
<proteinExistence type="predicted"/>
<comment type="caution">
    <text evidence="1">The sequence shown here is derived from an EMBL/GenBank/DDBJ whole genome shotgun (WGS) entry which is preliminary data.</text>
</comment>
<dbReference type="Proteomes" id="UP001062846">
    <property type="component" value="Chromosome 9"/>
</dbReference>
<reference evidence="1" key="1">
    <citation type="submission" date="2022-02" db="EMBL/GenBank/DDBJ databases">
        <title>Plant Genome Project.</title>
        <authorList>
            <person name="Zhang R.-G."/>
        </authorList>
    </citation>
    <scope>NUCLEOTIDE SEQUENCE</scope>
    <source>
        <strain evidence="1">AT1</strain>
    </source>
</reference>